<feature type="transmembrane region" description="Helical" evidence="2">
    <location>
        <begin position="43"/>
        <end position="64"/>
    </location>
</feature>
<dbReference type="PANTHER" id="PTHR33365:SF14">
    <property type="entry name" value="TAT PATHWAY SIGNAL SEQUENCE"/>
    <property type="match status" value="1"/>
</dbReference>
<evidence type="ECO:0000256" key="1">
    <source>
        <dbReference type="ARBA" id="ARBA00035112"/>
    </source>
</evidence>
<dbReference type="Proteomes" id="UP000813461">
    <property type="component" value="Unassembled WGS sequence"/>
</dbReference>
<evidence type="ECO:0000313" key="3">
    <source>
        <dbReference type="EMBL" id="KAH7093682.1"/>
    </source>
</evidence>
<keyword evidence="2" id="KW-1133">Transmembrane helix</keyword>
<protein>
    <recommendedName>
        <fullName evidence="5">Tat pathway signal sequence</fullName>
    </recommendedName>
</protein>
<evidence type="ECO:0000313" key="4">
    <source>
        <dbReference type="Proteomes" id="UP000813461"/>
    </source>
</evidence>
<keyword evidence="2" id="KW-0812">Transmembrane</keyword>
<sequence>MYFPLKRHRTSNNNNEALDKDETEEFLYSTHRDAPKLHGISQWLISTFNIVLFCITLALASFTWTRDDSMRRNKGNALIRQSDAFSPVHDQVEISIMDVTIKGSLLDMGQSIFRSPPSPAVDEAWERVSSLMPHVISTEDVIKLGKDPSRTARWPESWGFGPDAHIAELDVLHTIHCLNAIRRDVHWQHYFGDIYPNGTFPELHRVHTDHCIHIVLQNLMCSATADIITQPWVEGQSHPFPDFNVNKKCRNFDALLEWHEETMITDMAGFLKIQKPADHVPYKMSDEFHRMFGSEELIGGVAHGDHHHL</sequence>
<name>A0A8K0RHU5_9PLEO</name>
<comment type="similarity">
    <text evidence="1">Belongs to the ustYa family.</text>
</comment>
<dbReference type="AlphaFoldDB" id="A0A8K0RHU5"/>
<dbReference type="GO" id="GO:0043386">
    <property type="term" value="P:mycotoxin biosynthetic process"/>
    <property type="evidence" value="ECO:0007669"/>
    <property type="project" value="InterPro"/>
</dbReference>
<accession>A0A8K0RHU5</accession>
<reference evidence="3" key="1">
    <citation type="journal article" date="2021" name="Nat. Commun.">
        <title>Genetic determinants of endophytism in the Arabidopsis root mycobiome.</title>
        <authorList>
            <person name="Mesny F."/>
            <person name="Miyauchi S."/>
            <person name="Thiergart T."/>
            <person name="Pickel B."/>
            <person name="Atanasova L."/>
            <person name="Karlsson M."/>
            <person name="Huettel B."/>
            <person name="Barry K.W."/>
            <person name="Haridas S."/>
            <person name="Chen C."/>
            <person name="Bauer D."/>
            <person name="Andreopoulos W."/>
            <person name="Pangilinan J."/>
            <person name="LaButti K."/>
            <person name="Riley R."/>
            <person name="Lipzen A."/>
            <person name="Clum A."/>
            <person name="Drula E."/>
            <person name="Henrissat B."/>
            <person name="Kohler A."/>
            <person name="Grigoriev I.V."/>
            <person name="Martin F.M."/>
            <person name="Hacquard S."/>
        </authorList>
    </citation>
    <scope>NUCLEOTIDE SEQUENCE</scope>
    <source>
        <strain evidence="3">MPI-SDFR-AT-0120</strain>
    </source>
</reference>
<organism evidence="3 4">
    <name type="scientific">Paraphoma chrysanthemicola</name>
    <dbReference type="NCBI Taxonomy" id="798071"/>
    <lineage>
        <taxon>Eukaryota</taxon>
        <taxon>Fungi</taxon>
        <taxon>Dikarya</taxon>
        <taxon>Ascomycota</taxon>
        <taxon>Pezizomycotina</taxon>
        <taxon>Dothideomycetes</taxon>
        <taxon>Pleosporomycetidae</taxon>
        <taxon>Pleosporales</taxon>
        <taxon>Pleosporineae</taxon>
        <taxon>Phaeosphaeriaceae</taxon>
        <taxon>Paraphoma</taxon>
    </lineage>
</organism>
<dbReference type="EMBL" id="JAGMVJ010000002">
    <property type="protein sequence ID" value="KAH7093682.1"/>
    <property type="molecule type" value="Genomic_DNA"/>
</dbReference>
<evidence type="ECO:0008006" key="5">
    <source>
        <dbReference type="Google" id="ProtNLM"/>
    </source>
</evidence>
<evidence type="ECO:0000256" key="2">
    <source>
        <dbReference type="SAM" id="Phobius"/>
    </source>
</evidence>
<dbReference type="PANTHER" id="PTHR33365">
    <property type="entry name" value="YALI0B05434P"/>
    <property type="match status" value="1"/>
</dbReference>
<dbReference type="Pfam" id="PF11807">
    <property type="entry name" value="UstYa"/>
    <property type="match status" value="1"/>
</dbReference>
<gene>
    <name evidence="3" type="ORF">FB567DRAFT_588104</name>
</gene>
<proteinExistence type="inferred from homology"/>
<comment type="caution">
    <text evidence="3">The sequence shown here is derived from an EMBL/GenBank/DDBJ whole genome shotgun (WGS) entry which is preliminary data.</text>
</comment>
<keyword evidence="4" id="KW-1185">Reference proteome</keyword>
<dbReference type="InterPro" id="IPR021765">
    <property type="entry name" value="UstYa-like"/>
</dbReference>
<dbReference type="OrthoDB" id="3687641at2759"/>
<keyword evidence="2" id="KW-0472">Membrane</keyword>